<dbReference type="Proteomes" id="UP000518605">
    <property type="component" value="Unassembled WGS sequence"/>
</dbReference>
<dbReference type="InterPro" id="IPR037401">
    <property type="entry name" value="SnoaL-like"/>
</dbReference>
<organism evidence="2 3">
    <name type="scientific">Paenibacillus endophyticus</name>
    <dbReference type="NCBI Taxonomy" id="1294268"/>
    <lineage>
        <taxon>Bacteria</taxon>
        <taxon>Bacillati</taxon>
        <taxon>Bacillota</taxon>
        <taxon>Bacilli</taxon>
        <taxon>Bacillales</taxon>
        <taxon>Paenibacillaceae</taxon>
        <taxon>Paenibacillus</taxon>
    </lineage>
</organism>
<dbReference type="RefSeq" id="WP_183569992.1">
    <property type="nucleotide sequence ID" value="NZ_CBCSLB010000023.1"/>
</dbReference>
<dbReference type="SUPFAM" id="SSF54427">
    <property type="entry name" value="NTF2-like"/>
    <property type="match status" value="1"/>
</dbReference>
<evidence type="ECO:0000313" key="3">
    <source>
        <dbReference type="Proteomes" id="UP000518605"/>
    </source>
</evidence>
<gene>
    <name evidence="2" type="ORF">FHS16_005479</name>
</gene>
<dbReference type="PROSITE" id="PS51257">
    <property type="entry name" value="PROKAR_LIPOPROTEIN"/>
    <property type="match status" value="1"/>
</dbReference>
<comment type="caution">
    <text evidence="2">The sequence shown here is derived from an EMBL/GenBank/DDBJ whole genome shotgun (WGS) entry which is preliminary data.</text>
</comment>
<dbReference type="AlphaFoldDB" id="A0A7W5CCT6"/>
<dbReference type="EMBL" id="JACHXW010000024">
    <property type="protein sequence ID" value="MBB3155371.1"/>
    <property type="molecule type" value="Genomic_DNA"/>
</dbReference>
<proteinExistence type="predicted"/>
<protein>
    <recommendedName>
        <fullName evidence="1">SnoaL-like domain-containing protein</fullName>
    </recommendedName>
</protein>
<accession>A0A7W5CCT6</accession>
<keyword evidence="3" id="KW-1185">Reference proteome</keyword>
<sequence>MFRNMKFIYSVILGLVMITTILSGCSGQNNETKQDAQAEQDIQTQQAAKIAELEGKYLRLEDMEQIKQLKARYFRFVDEKKWTEFGELFTAEAKLVSDGQDYSKGGPAAYGKMIGDLVGKAPTVHHGYMPEIELFDKENAKGIWAMEDLLTFPDSKDAYPGHHGYGQYHESYKKVDGVWKISSTELTRFRVDPLKNWDPNTDPITGQPAIGK</sequence>
<dbReference type="Pfam" id="PF13577">
    <property type="entry name" value="SnoaL_4"/>
    <property type="match status" value="1"/>
</dbReference>
<reference evidence="2 3" key="1">
    <citation type="submission" date="2020-08" db="EMBL/GenBank/DDBJ databases">
        <title>Genomic Encyclopedia of Type Strains, Phase III (KMG-III): the genomes of soil and plant-associated and newly described type strains.</title>
        <authorList>
            <person name="Whitman W."/>
        </authorList>
    </citation>
    <scope>NUCLEOTIDE SEQUENCE [LARGE SCALE GENOMIC DNA]</scope>
    <source>
        <strain evidence="2 3">CECT 8234</strain>
    </source>
</reference>
<dbReference type="Gene3D" id="3.10.450.50">
    <property type="match status" value="1"/>
</dbReference>
<feature type="domain" description="SnoaL-like" evidence="1">
    <location>
        <begin position="59"/>
        <end position="184"/>
    </location>
</feature>
<name>A0A7W5CCT6_9BACL</name>
<dbReference type="InterPro" id="IPR032710">
    <property type="entry name" value="NTF2-like_dom_sf"/>
</dbReference>
<evidence type="ECO:0000259" key="1">
    <source>
        <dbReference type="Pfam" id="PF13577"/>
    </source>
</evidence>
<evidence type="ECO:0000313" key="2">
    <source>
        <dbReference type="EMBL" id="MBB3155371.1"/>
    </source>
</evidence>